<dbReference type="AlphaFoldDB" id="B7ZE79"/>
<keyword evidence="9 18" id="KW-0999">Mitochondrion inner membrane</keyword>
<keyword evidence="14 18" id="KW-0186">Copper</keyword>
<evidence type="ECO:0000256" key="16">
    <source>
        <dbReference type="ARBA" id="ARBA00023136"/>
    </source>
</evidence>
<dbReference type="GO" id="GO:0016491">
    <property type="term" value="F:oxidoreductase activity"/>
    <property type="evidence" value="ECO:0007669"/>
    <property type="project" value="InterPro"/>
</dbReference>
<dbReference type="PROSITE" id="PS00078">
    <property type="entry name" value="COX2"/>
    <property type="match status" value="1"/>
</dbReference>
<evidence type="ECO:0000256" key="2">
    <source>
        <dbReference type="ARBA" id="ARBA00007866"/>
    </source>
</evidence>
<comment type="cofactor">
    <cofactor evidence="18">
        <name>Cu cation</name>
        <dbReference type="ChEBI" id="CHEBI:23378"/>
    </cofactor>
    <text evidence="18">Binds a copper A center.</text>
</comment>
<evidence type="ECO:0000259" key="20">
    <source>
        <dbReference type="PROSITE" id="PS50857"/>
    </source>
</evidence>
<evidence type="ECO:0000256" key="5">
    <source>
        <dbReference type="ARBA" id="ARBA00022448"/>
    </source>
</evidence>
<evidence type="ECO:0000256" key="8">
    <source>
        <dbReference type="ARBA" id="ARBA00022723"/>
    </source>
</evidence>
<comment type="subcellular location">
    <subcellularLocation>
        <location evidence="1 18">Mitochondrion inner membrane</location>
        <topology evidence="1 18">Multi-pass membrane protein</topology>
    </subcellularLocation>
</comment>
<dbReference type="InterPro" id="IPR008972">
    <property type="entry name" value="Cupredoxin"/>
</dbReference>
<dbReference type="InterPro" id="IPR034210">
    <property type="entry name" value="CcO_II_C"/>
</dbReference>
<dbReference type="GO" id="GO:0004129">
    <property type="term" value="F:cytochrome-c oxidase activity"/>
    <property type="evidence" value="ECO:0007669"/>
    <property type="project" value="UniProtKB-EC"/>
</dbReference>
<gene>
    <name evidence="22" type="primary">cox2</name>
</gene>
<protein>
    <recommendedName>
        <fullName evidence="4 18">Cytochrome c oxidase subunit 2</fullName>
    </recommendedName>
</protein>
<evidence type="ECO:0000256" key="4">
    <source>
        <dbReference type="ARBA" id="ARBA00015946"/>
    </source>
</evidence>
<evidence type="ECO:0000256" key="17">
    <source>
        <dbReference type="ARBA" id="ARBA00049512"/>
    </source>
</evidence>
<feature type="domain" description="Cytochrome oxidase subunit II copper A binding" evidence="20">
    <location>
        <begin position="92"/>
        <end position="220"/>
    </location>
</feature>
<evidence type="ECO:0000256" key="9">
    <source>
        <dbReference type="ARBA" id="ARBA00022792"/>
    </source>
</evidence>
<comment type="catalytic activity">
    <reaction evidence="17">
        <text>4 Fe(II)-[cytochrome c] + O2 + 8 H(+)(in) = 4 Fe(III)-[cytochrome c] + 2 H2O + 4 H(+)(out)</text>
        <dbReference type="Rhea" id="RHEA:11436"/>
        <dbReference type="Rhea" id="RHEA-COMP:10350"/>
        <dbReference type="Rhea" id="RHEA-COMP:14399"/>
        <dbReference type="ChEBI" id="CHEBI:15377"/>
        <dbReference type="ChEBI" id="CHEBI:15378"/>
        <dbReference type="ChEBI" id="CHEBI:15379"/>
        <dbReference type="ChEBI" id="CHEBI:29033"/>
        <dbReference type="ChEBI" id="CHEBI:29034"/>
        <dbReference type="EC" id="7.1.1.9"/>
    </reaction>
    <physiologicalReaction direction="left-to-right" evidence="17">
        <dbReference type="Rhea" id="RHEA:11437"/>
    </physiologicalReaction>
</comment>
<evidence type="ECO:0000313" key="22">
    <source>
        <dbReference type="EMBL" id="CAL18244.1"/>
    </source>
</evidence>
<feature type="domain" description="Cytochrome oxidase subunit II transmembrane region profile" evidence="21">
    <location>
        <begin position="1"/>
        <end position="91"/>
    </location>
</feature>
<accession>B7ZE79</accession>
<evidence type="ECO:0000256" key="13">
    <source>
        <dbReference type="ARBA" id="ARBA00022989"/>
    </source>
</evidence>
<evidence type="ECO:0000256" key="6">
    <source>
        <dbReference type="ARBA" id="ARBA00022660"/>
    </source>
</evidence>
<organism evidence="22">
    <name type="scientific">Eoxenos laboulbenei</name>
    <dbReference type="NCBI Taxonomy" id="232561"/>
    <lineage>
        <taxon>Eukaryota</taxon>
        <taxon>Metazoa</taxon>
        <taxon>Ecdysozoa</taxon>
        <taxon>Arthropoda</taxon>
        <taxon>Hexapoda</taxon>
        <taxon>Insecta</taxon>
        <taxon>Pterygota</taxon>
        <taxon>Neoptera</taxon>
        <taxon>Endopterygota</taxon>
        <taxon>Strepsiptera</taxon>
        <taxon>Mengenillidia</taxon>
        <taxon>Mengenillidae</taxon>
        <taxon>Eoxenos</taxon>
    </lineage>
</organism>
<feature type="transmembrane region" description="Helical" evidence="19">
    <location>
        <begin position="63"/>
        <end position="87"/>
    </location>
</feature>
<dbReference type="NCBIfam" id="TIGR02866">
    <property type="entry name" value="CoxB"/>
    <property type="match status" value="1"/>
</dbReference>
<evidence type="ECO:0000259" key="21">
    <source>
        <dbReference type="PROSITE" id="PS50999"/>
    </source>
</evidence>
<evidence type="ECO:0000256" key="12">
    <source>
        <dbReference type="ARBA" id="ARBA00022982"/>
    </source>
</evidence>
<keyword evidence="10" id="KW-0460">Magnesium</keyword>
<dbReference type="GO" id="GO:0005507">
    <property type="term" value="F:copper ion binding"/>
    <property type="evidence" value="ECO:0007669"/>
    <property type="project" value="InterPro"/>
</dbReference>
<name>B7ZE79_9NEOP</name>
<geneLocation type="mitochondrion" evidence="22"/>
<evidence type="ECO:0000256" key="10">
    <source>
        <dbReference type="ARBA" id="ARBA00022842"/>
    </source>
</evidence>
<dbReference type="Gene3D" id="1.10.287.90">
    <property type="match status" value="1"/>
</dbReference>
<feature type="transmembrane region" description="Helical" evidence="19">
    <location>
        <begin position="21"/>
        <end position="43"/>
    </location>
</feature>
<comment type="subunit">
    <text evidence="3">Component of the cytochrome c oxidase (complex IV, CIV), a multisubunit enzyme composed of a catalytic core of 3 subunits and several supernumerary subunits. The complex exists as a monomer or a dimer and forms supercomplexes (SCs) in the inner mitochondrial membrane with ubiquinol-cytochrome c oxidoreductase (cytochrome b-c1 complex, complex III, CIII).</text>
</comment>
<dbReference type="InterPro" id="IPR011759">
    <property type="entry name" value="Cyt_c_oxidase_su2_TM_dom"/>
</dbReference>
<dbReference type="GO" id="GO:0042773">
    <property type="term" value="P:ATP synthesis coupled electron transport"/>
    <property type="evidence" value="ECO:0007669"/>
    <property type="project" value="TreeGrafter"/>
</dbReference>
<evidence type="ECO:0000256" key="18">
    <source>
        <dbReference type="RuleBase" id="RU000457"/>
    </source>
</evidence>
<keyword evidence="11" id="KW-1278">Translocase</keyword>
<dbReference type="CDD" id="cd13912">
    <property type="entry name" value="CcO_II_C"/>
    <property type="match status" value="1"/>
</dbReference>
<dbReference type="Gene3D" id="2.60.40.420">
    <property type="entry name" value="Cupredoxins - blue copper proteins"/>
    <property type="match status" value="1"/>
</dbReference>
<evidence type="ECO:0000256" key="15">
    <source>
        <dbReference type="ARBA" id="ARBA00023128"/>
    </source>
</evidence>
<keyword evidence="5 18" id="KW-0813">Transport</keyword>
<dbReference type="InterPro" id="IPR001505">
    <property type="entry name" value="Copper_CuA"/>
</dbReference>
<dbReference type="InterPro" id="IPR002429">
    <property type="entry name" value="CcO_II-like_C"/>
</dbReference>
<keyword evidence="6 18" id="KW-0679">Respiratory chain</keyword>
<keyword evidence="7 18" id="KW-0812">Transmembrane</keyword>
<comment type="function">
    <text evidence="18">Component of the cytochrome c oxidase, the last enzyme in the mitochondrial electron transport chain which drives oxidative phosphorylation. The respiratory chain contains 3 multisubunit complexes succinate dehydrogenase (complex II, CII), ubiquinol-cytochrome c oxidoreductase (cytochrome b-c1 complex, complex III, CIII) and cytochrome c oxidase (complex IV, CIV), that cooperate to transfer electrons derived from NADH and succinate to molecular oxygen, creating an electrochemical gradient over the inner membrane that drives transmembrane transport and the ATP synthase. Cytochrome c oxidase is the component of the respiratory chain that catalyzes the reduction of oxygen to water. Electrons originating from reduced cytochrome c in the intermembrane space (IMS) are transferred via the dinuclear copper A center (CU(A)) of subunit 2 and heme A of subunit 1 to the active site in subunit 1, a binuclear center (BNC) formed by heme A3 and copper B (CU(B)). The BNC reduces molecular oxygen to 2 water molecules using 4 electrons from cytochrome c in the IMS and 4 protons from the mitochondrial matrix.</text>
</comment>
<dbReference type="PRINTS" id="PR01166">
    <property type="entry name" value="CYCOXIDASEII"/>
</dbReference>
<dbReference type="PANTHER" id="PTHR22888">
    <property type="entry name" value="CYTOCHROME C OXIDASE, SUBUNIT II"/>
    <property type="match status" value="1"/>
</dbReference>
<dbReference type="PROSITE" id="PS50999">
    <property type="entry name" value="COX2_TM"/>
    <property type="match status" value="1"/>
</dbReference>
<dbReference type="Pfam" id="PF00116">
    <property type="entry name" value="COX2"/>
    <property type="match status" value="1"/>
</dbReference>
<evidence type="ECO:0000256" key="19">
    <source>
        <dbReference type="SAM" id="Phobius"/>
    </source>
</evidence>
<keyword evidence="8 18" id="KW-0479">Metal-binding</keyword>
<evidence type="ECO:0000256" key="1">
    <source>
        <dbReference type="ARBA" id="ARBA00004448"/>
    </source>
</evidence>
<comment type="similarity">
    <text evidence="2 18">Belongs to the cytochrome c oxidase subunit 2 family.</text>
</comment>
<sequence>MEIWMNFYFQDSASPIMEQMIFFHDFIMMIMIMIFTIISYIMLSLMMNKIITKNFYSSHFLELLWTFLPILMIFMIAIPSLLILYLMDENLKPIMSLKIMGHQWYWSYEYMNFNNLEINSYMINNNKIRLLETDNYIILPYNINIRLLTSSMDVIHSWTIPSFSIKLDAIPGHLNNINLMINRSGIFFGQCSEICGINHSFMPITIESINLNYFMKWINNSLDVWLK</sequence>
<keyword evidence="15 18" id="KW-0496">Mitochondrion</keyword>
<dbReference type="FunFam" id="2.60.40.420:FF:000001">
    <property type="entry name" value="Cytochrome c oxidase subunit 2"/>
    <property type="match status" value="1"/>
</dbReference>
<keyword evidence="12 18" id="KW-0249">Electron transport</keyword>
<dbReference type="InterPro" id="IPR036257">
    <property type="entry name" value="Cyt_c_oxidase_su2_TM_sf"/>
</dbReference>
<evidence type="ECO:0000256" key="14">
    <source>
        <dbReference type="ARBA" id="ARBA00023008"/>
    </source>
</evidence>
<dbReference type="PANTHER" id="PTHR22888:SF9">
    <property type="entry name" value="CYTOCHROME C OXIDASE SUBUNIT 2"/>
    <property type="match status" value="1"/>
</dbReference>
<dbReference type="GO" id="GO:0005743">
    <property type="term" value="C:mitochondrial inner membrane"/>
    <property type="evidence" value="ECO:0007669"/>
    <property type="project" value="UniProtKB-SubCell"/>
</dbReference>
<keyword evidence="13 19" id="KW-1133">Transmembrane helix</keyword>
<keyword evidence="16 18" id="KW-0472">Membrane</keyword>
<dbReference type="EMBL" id="AM286744">
    <property type="protein sequence ID" value="CAL18244.1"/>
    <property type="molecule type" value="Genomic_DNA"/>
</dbReference>
<proteinExistence type="inferred from homology"/>
<reference evidence="22" key="1">
    <citation type="submission" date="2006-07" db="EMBL/GenBank/DDBJ databases">
        <title>Mitochondrial DNA genomes to investigate the phylogenetic position of Strepsiptera.</title>
        <authorList>
            <person name="Pons J."/>
            <person name="Foster P."/>
            <person name="Vogler A.P."/>
        </authorList>
    </citation>
    <scope>NUCLEOTIDE SEQUENCE</scope>
</reference>
<evidence type="ECO:0000256" key="3">
    <source>
        <dbReference type="ARBA" id="ARBA00011164"/>
    </source>
</evidence>
<dbReference type="InterPro" id="IPR045187">
    <property type="entry name" value="CcO_II"/>
</dbReference>
<dbReference type="SUPFAM" id="SSF81464">
    <property type="entry name" value="Cytochrome c oxidase subunit II-like, transmembrane region"/>
    <property type="match status" value="1"/>
</dbReference>
<dbReference type="InterPro" id="IPR014222">
    <property type="entry name" value="Cyt_c_oxidase_su2"/>
</dbReference>
<dbReference type="Pfam" id="PF02790">
    <property type="entry name" value="COX2_TM"/>
    <property type="match status" value="1"/>
</dbReference>
<dbReference type="PROSITE" id="PS50857">
    <property type="entry name" value="COX2_CUA"/>
    <property type="match status" value="1"/>
</dbReference>
<evidence type="ECO:0000256" key="11">
    <source>
        <dbReference type="ARBA" id="ARBA00022967"/>
    </source>
</evidence>
<dbReference type="SUPFAM" id="SSF49503">
    <property type="entry name" value="Cupredoxins"/>
    <property type="match status" value="1"/>
</dbReference>
<evidence type="ECO:0000256" key="7">
    <source>
        <dbReference type="ARBA" id="ARBA00022692"/>
    </source>
</evidence>